<evidence type="ECO:0000259" key="3">
    <source>
        <dbReference type="PROSITE" id="PS50983"/>
    </source>
</evidence>
<feature type="signal peptide" evidence="2">
    <location>
        <begin position="1"/>
        <end position="22"/>
    </location>
</feature>
<dbReference type="GO" id="GO:0071281">
    <property type="term" value="P:cellular response to iron ion"/>
    <property type="evidence" value="ECO:0007669"/>
    <property type="project" value="TreeGrafter"/>
</dbReference>
<dbReference type="PROSITE" id="PS50983">
    <property type="entry name" value="FE_B12_PBP"/>
    <property type="match status" value="1"/>
</dbReference>
<dbReference type="Pfam" id="PF01497">
    <property type="entry name" value="Peripla_BP_2"/>
    <property type="match status" value="1"/>
</dbReference>
<evidence type="ECO:0000256" key="1">
    <source>
        <dbReference type="ARBA" id="ARBA00022729"/>
    </source>
</evidence>
<dbReference type="InterPro" id="IPR054828">
    <property type="entry name" value="Vit_B12_bind_prot"/>
</dbReference>
<dbReference type="InterPro" id="IPR002491">
    <property type="entry name" value="ABC_transptr_periplasmic_BD"/>
</dbReference>
<dbReference type="PANTHER" id="PTHR30535:SF34">
    <property type="entry name" value="MOLYBDATE-BINDING PROTEIN MOLA"/>
    <property type="match status" value="1"/>
</dbReference>
<organism evidence="4 5">
    <name type="scientific">Pseudaquabacterium pictum</name>
    <dbReference type="NCBI Taxonomy" id="2315236"/>
    <lineage>
        <taxon>Bacteria</taxon>
        <taxon>Pseudomonadati</taxon>
        <taxon>Pseudomonadota</taxon>
        <taxon>Betaproteobacteria</taxon>
        <taxon>Burkholderiales</taxon>
        <taxon>Sphaerotilaceae</taxon>
        <taxon>Pseudaquabacterium</taxon>
    </lineage>
</organism>
<dbReference type="SUPFAM" id="SSF53807">
    <property type="entry name" value="Helical backbone' metal receptor"/>
    <property type="match status" value="1"/>
</dbReference>
<comment type="caution">
    <text evidence="4">The sequence shown here is derived from an EMBL/GenBank/DDBJ whole genome shotgun (WGS) entry which is preliminary data.</text>
</comment>
<keyword evidence="5" id="KW-1185">Reference proteome</keyword>
<proteinExistence type="predicted"/>
<evidence type="ECO:0000313" key="4">
    <source>
        <dbReference type="EMBL" id="GCL61393.1"/>
    </source>
</evidence>
<feature type="domain" description="Fe/B12 periplasmic-binding" evidence="3">
    <location>
        <begin position="43"/>
        <end position="292"/>
    </location>
</feature>
<dbReference type="PANTHER" id="PTHR30535">
    <property type="entry name" value="VITAMIN B12-BINDING PROTEIN"/>
    <property type="match status" value="1"/>
</dbReference>
<evidence type="ECO:0000256" key="2">
    <source>
        <dbReference type="SAM" id="SignalP"/>
    </source>
</evidence>
<dbReference type="RefSeq" id="WP_137731149.1">
    <property type="nucleotide sequence ID" value="NZ_BJCL01000001.1"/>
</dbReference>
<protein>
    <submittedName>
        <fullName evidence="4">ABC transporter substrate-binding protein</fullName>
    </submittedName>
</protein>
<keyword evidence="1 2" id="KW-0732">Signal</keyword>
<feature type="chain" id="PRO_5019771480" evidence="2">
    <location>
        <begin position="23"/>
        <end position="292"/>
    </location>
</feature>
<dbReference type="AlphaFoldDB" id="A0A480AIV4"/>
<reference evidence="5" key="1">
    <citation type="submission" date="2019-03" db="EMBL/GenBank/DDBJ databases">
        <title>Aquabacterium pictum sp.nov., the first bacteriochlorophyll a-containing freshwater bacterium in the genus Aquabacterium of the class Betaproteobacteria.</title>
        <authorList>
            <person name="Hirose S."/>
            <person name="Tank M."/>
            <person name="Hara E."/>
            <person name="Tamaki H."/>
            <person name="Takaichi S."/>
            <person name="Haruta S."/>
            <person name="Hanada S."/>
        </authorList>
    </citation>
    <scope>NUCLEOTIDE SEQUENCE [LARGE SCALE GENOMIC DNA]</scope>
    <source>
        <strain evidence="5">W35</strain>
    </source>
</reference>
<dbReference type="Proteomes" id="UP000301751">
    <property type="component" value="Unassembled WGS sequence"/>
</dbReference>
<dbReference type="EMBL" id="BJCL01000001">
    <property type="protein sequence ID" value="GCL61393.1"/>
    <property type="molecule type" value="Genomic_DNA"/>
</dbReference>
<gene>
    <name evidence="4" type="ORF">AQPW35_04740</name>
</gene>
<accession>A0A480AIV4</accession>
<name>A0A480AIV4_9BURK</name>
<sequence>MIRRLLVWWMAAWALAAAPSWAQPLVVQDDRGSSHRFAAPPQRIISLLPSLTESICALEACNRLVGVDRWSNWPAQVNQLPRLGGMDDALIEAIVQLKPDVVLASTSSRALDRLDALGLRVVRLRSETHADVQRTLQLLAGLLGTPAQGARAWARIEGELAAAAARVPPALRGQRVYFEIGGGPYAAGISSFIGETLQRLGMANIVPASLGPFPKLNPEFVLRAQPDILMGAAKEAQAMGGRSGWSALTALQRGRRCGFDTDSYEAMIRPGPRLGLAAGQIADCLQKLGAAK</sequence>
<dbReference type="NCBIfam" id="NF038402">
    <property type="entry name" value="TroA_like"/>
    <property type="match status" value="1"/>
</dbReference>
<evidence type="ECO:0000313" key="5">
    <source>
        <dbReference type="Proteomes" id="UP000301751"/>
    </source>
</evidence>
<dbReference type="InterPro" id="IPR050902">
    <property type="entry name" value="ABC_Transporter_SBP"/>
</dbReference>
<dbReference type="OrthoDB" id="6495095at2"/>
<dbReference type="Gene3D" id="3.40.50.1980">
    <property type="entry name" value="Nitrogenase molybdenum iron protein domain"/>
    <property type="match status" value="2"/>
</dbReference>